<dbReference type="InterPro" id="IPR048680">
    <property type="entry name" value="COG4_N"/>
</dbReference>
<dbReference type="Pfam" id="PF06824">
    <property type="entry name" value="Glyco_hydro_125"/>
    <property type="match status" value="1"/>
</dbReference>
<evidence type="ECO:0000256" key="8">
    <source>
        <dbReference type="ARBA" id="ARBA00031340"/>
    </source>
</evidence>
<dbReference type="Pfam" id="PF08318">
    <property type="entry name" value="COG4_m"/>
    <property type="match status" value="1"/>
</dbReference>
<reference evidence="11" key="1">
    <citation type="journal article" date="2020" name="Stud. Mycol.">
        <title>101 Dothideomycetes genomes: a test case for predicting lifestyles and emergence of pathogens.</title>
        <authorList>
            <person name="Haridas S."/>
            <person name="Albert R."/>
            <person name="Binder M."/>
            <person name="Bloem J."/>
            <person name="Labutti K."/>
            <person name="Salamov A."/>
            <person name="Andreopoulos B."/>
            <person name="Baker S."/>
            <person name="Barry K."/>
            <person name="Bills G."/>
            <person name="Bluhm B."/>
            <person name="Cannon C."/>
            <person name="Castanera R."/>
            <person name="Culley D."/>
            <person name="Daum C."/>
            <person name="Ezra D."/>
            <person name="Gonzalez J."/>
            <person name="Henrissat B."/>
            <person name="Kuo A."/>
            <person name="Liang C."/>
            <person name="Lipzen A."/>
            <person name="Lutzoni F."/>
            <person name="Magnuson J."/>
            <person name="Mondo S."/>
            <person name="Nolan M."/>
            <person name="Ohm R."/>
            <person name="Pangilinan J."/>
            <person name="Park H.-J."/>
            <person name="Ramirez L."/>
            <person name="Alfaro M."/>
            <person name="Sun H."/>
            <person name="Tritt A."/>
            <person name="Yoshinaga Y."/>
            <person name="Zwiers L.-H."/>
            <person name="Turgeon B."/>
            <person name="Goodwin S."/>
            <person name="Spatafora J."/>
            <person name="Crous P."/>
            <person name="Grigoriev I."/>
        </authorList>
    </citation>
    <scope>NUCLEOTIDE SEQUENCE</scope>
    <source>
        <strain evidence="11">CBS 109.77</strain>
    </source>
</reference>
<dbReference type="PANTHER" id="PTHR24016:SF0">
    <property type="entry name" value="CONSERVED OLIGOMERIC GOLGI COMPLEX SUBUNIT 4"/>
    <property type="match status" value="1"/>
</dbReference>
<dbReference type="EMBL" id="MU002301">
    <property type="protein sequence ID" value="KAF2787584.1"/>
    <property type="molecule type" value="Genomic_DNA"/>
</dbReference>
<keyword evidence="7" id="KW-0472">Membrane</keyword>
<dbReference type="InterPro" id="IPR013167">
    <property type="entry name" value="COG4_M"/>
</dbReference>
<evidence type="ECO:0000256" key="7">
    <source>
        <dbReference type="ARBA" id="ARBA00023136"/>
    </source>
</evidence>
<organism evidence="11 12">
    <name type="scientific">Melanomma pulvis-pyrius CBS 109.77</name>
    <dbReference type="NCBI Taxonomy" id="1314802"/>
    <lineage>
        <taxon>Eukaryota</taxon>
        <taxon>Fungi</taxon>
        <taxon>Dikarya</taxon>
        <taxon>Ascomycota</taxon>
        <taxon>Pezizomycotina</taxon>
        <taxon>Dothideomycetes</taxon>
        <taxon>Pleosporomycetidae</taxon>
        <taxon>Pleosporales</taxon>
        <taxon>Melanommataceae</taxon>
        <taxon>Melanomma</taxon>
    </lineage>
</organism>
<evidence type="ECO:0000256" key="9">
    <source>
        <dbReference type="SAM" id="MobiDB-lite"/>
    </source>
</evidence>
<evidence type="ECO:0000256" key="1">
    <source>
        <dbReference type="ARBA" id="ARBA00004395"/>
    </source>
</evidence>
<evidence type="ECO:0000256" key="2">
    <source>
        <dbReference type="ARBA" id="ARBA00009215"/>
    </source>
</evidence>
<keyword evidence="4" id="KW-0813">Transport</keyword>
<dbReference type="PANTHER" id="PTHR24016">
    <property type="entry name" value="CONSERVED OLIGOMERIC GOLGI COMPLEX SUBUNIT 4"/>
    <property type="match status" value="1"/>
</dbReference>
<proteinExistence type="inferred from homology"/>
<dbReference type="InterPro" id="IPR008928">
    <property type="entry name" value="6-hairpin_glycosidase_sf"/>
</dbReference>
<keyword evidence="11" id="KW-0378">Hydrolase</keyword>
<evidence type="ECO:0000256" key="6">
    <source>
        <dbReference type="ARBA" id="ARBA00023034"/>
    </source>
</evidence>
<protein>
    <recommendedName>
        <fullName evidence="3">Conserved oligomeric Golgi complex subunit 4</fullName>
    </recommendedName>
    <alternativeName>
        <fullName evidence="8">Component of oligomeric Golgi complex 4</fullName>
    </alternativeName>
</protein>
<feature type="compositionally biased region" description="Low complexity" evidence="9">
    <location>
        <begin position="339"/>
        <end position="349"/>
    </location>
</feature>
<dbReference type="Pfam" id="PF20663">
    <property type="entry name" value="COG4_N"/>
    <property type="match status" value="1"/>
</dbReference>
<feature type="region of interest" description="Disordered" evidence="9">
    <location>
        <begin position="639"/>
        <end position="658"/>
    </location>
</feature>
<evidence type="ECO:0000256" key="4">
    <source>
        <dbReference type="ARBA" id="ARBA00022448"/>
    </source>
</evidence>
<evidence type="ECO:0000256" key="3">
    <source>
        <dbReference type="ARBA" id="ARBA00020975"/>
    </source>
</evidence>
<dbReference type="GO" id="GO:0000139">
    <property type="term" value="C:Golgi membrane"/>
    <property type="evidence" value="ECO:0007669"/>
    <property type="project" value="UniProtKB-SubCell"/>
</dbReference>
<feature type="region of interest" description="Disordered" evidence="9">
    <location>
        <begin position="334"/>
        <end position="353"/>
    </location>
</feature>
<dbReference type="GO" id="GO:0016787">
    <property type="term" value="F:hydrolase activity"/>
    <property type="evidence" value="ECO:0007669"/>
    <property type="project" value="UniProtKB-KW"/>
</dbReference>
<dbReference type="Proteomes" id="UP000799757">
    <property type="component" value="Unassembled WGS sequence"/>
</dbReference>
<evidence type="ECO:0000313" key="11">
    <source>
        <dbReference type="EMBL" id="KAF2787584.1"/>
    </source>
</evidence>
<feature type="compositionally biased region" description="Acidic residues" evidence="9">
    <location>
        <begin position="643"/>
        <end position="657"/>
    </location>
</feature>
<dbReference type="Gene3D" id="1.20.58.1970">
    <property type="match status" value="1"/>
</dbReference>
<dbReference type="SMART" id="SM01149">
    <property type="entry name" value="DUF1237"/>
    <property type="match status" value="1"/>
</dbReference>
<dbReference type="InterPro" id="IPR048684">
    <property type="entry name" value="COG4_C"/>
</dbReference>
<evidence type="ECO:0000256" key="5">
    <source>
        <dbReference type="ARBA" id="ARBA00022927"/>
    </source>
</evidence>
<dbReference type="SMART" id="SM00762">
    <property type="entry name" value="Cog4"/>
    <property type="match status" value="1"/>
</dbReference>
<comment type="subcellular location">
    <subcellularLocation>
        <location evidence="1">Golgi apparatus membrane</location>
        <topology evidence="1">Peripheral membrane protein</topology>
    </subcellularLocation>
</comment>
<accession>A0A6A6WUJ7</accession>
<dbReference type="OrthoDB" id="47059at2759"/>
<sequence>MENGIRDPEPDIFAATSVAEIHAALAHLQLQEASVTQRLNHLVASQKDLSRELGRLDLLRAHLGTQAVNTRAISNGMLSNAASTANRISSAVKRLDHEQSNVKATLEVVEQVAELKACVLGVNGSMGAPQDWETAAGYLSRASKIPDEVIDGSFAEEIVPTAEVPDPPRVTLDAAAESLCGLFLREFEKAAQEGDGSRVTRFFKLFPLIGRTNVGLDAYGRYVCQGVAARARTNFNSAPPAQRKEGFFYGNTITKLFEHIAQIVDGHEPLVERHYGPGMMAKVIERLQVEADVQGGIVLDTWQEERSIDRKLTDIKSYAFSFLVQSLLPTQKPATGAFRSNSPANAAARSSEDEGVNMKEVDGLLGECALMLGRWALYSRFISSKCAPRESPDPPGIDHGLTMPPFLATSNLHKKVSSHLVEPFNSMTTFFFRRSVEKAFQLDESPSDLSLNPTKPLGANPPFITSAVDDVMYIVNQVLQRSLATSQRAIIGSVVPMVGRVLGSTFIVIIQHKMKDESYPKPVIQGGLPPEDKVIAFLVLMNNLDIANDYIKRIIETQLGRQARPSPDAPSPASPLQDLFPFGHDATFVENTLKAMESTFSMKAGELLNDAILAIFHNVLRPRVRPILAEAFRDIDYAPTEDSGNDVPDEETEGDDSDLVKSRFDRGWGALTRPIKRILTPANFDRLLAVAMTDLATTLEKRIRGYYGRVNELGAVRLERDISGIMTAAVAGGKYGLRDAFTKCSQMTLIMNMEEDEWLEIADEEGGESGIPWVLDAEERKRAQCPLYQHYASSRHAPYSPGRWNLSYARPIESCRTFRAPEVEAAIERLRGVIVDPDLFRIFENSWPSTLDTTIGWRGFANGTDEELSFVITGDIEAIRDSLASVFRGAINLQARYILEAPFCNAFQAPPESGIATKSSLNSDQITPNFDYFKVFSCQWELDSVASFLQLSNDYLTATQDYDFFKKYSWMATVAEILKTAESMTMNSYSDDGTWLHTPYTYCAPYGGTPINACNGPPHKGNIGLVRSFHRPSDDACTYQYLIPSNMMFSRMLDLSSSIMEQIEPAGGNLTTWMRSMSTGIRAGIEKHAVVRDPTYGQVYAYEVDGYGSTNMMDDPNIPSLLSAPFLGYVSKDDKIYQNTRKKILSRDSPYYSWGPIISGVGSPHTLPGKAWPMANIMAILTSDDDGEIVGNLRDLIKSTDGFGLMHESVHSHLKGVWSRQWFSWANGMFGQAILDLELRKPYILRLGFQ</sequence>
<dbReference type="Pfam" id="PF20662">
    <property type="entry name" value="COG4_C"/>
    <property type="match status" value="1"/>
</dbReference>
<dbReference type="InterPro" id="IPR008313">
    <property type="entry name" value="GH125"/>
</dbReference>
<dbReference type="Gene3D" id="1.50.10.10">
    <property type="match status" value="1"/>
</dbReference>
<dbReference type="AlphaFoldDB" id="A0A6A6WUJ7"/>
<keyword evidence="5" id="KW-0653">Protein transport</keyword>
<evidence type="ECO:0000259" key="10">
    <source>
        <dbReference type="SMART" id="SM00762"/>
    </source>
</evidence>
<dbReference type="SUPFAM" id="SSF48208">
    <property type="entry name" value="Six-hairpin glycosidases"/>
    <property type="match status" value="1"/>
</dbReference>
<comment type="similarity">
    <text evidence="2">Belongs to the COG4 family.</text>
</comment>
<name>A0A6A6WUJ7_9PLEO</name>
<dbReference type="GO" id="GO:0015031">
    <property type="term" value="P:protein transport"/>
    <property type="evidence" value="ECO:0007669"/>
    <property type="project" value="UniProtKB-KW"/>
</dbReference>
<gene>
    <name evidence="11" type="ORF">K505DRAFT_411346</name>
</gene>
<dbReference type="GO" id="GO:0005975">
    <property type="term" value="P:carbohydrate metabolic process"/>
    <property type="evidence" value="ECO:0007669"/>
    <property type="project" value="InterPro"/>
</dbReference>
<dbReference type="InterPro" id="IPR012341">
    <property type="entry name" value="6hp_glycosidase-like_sf"/>
</dbReference>
<keyword evidence="6" id="KW-0333">Golgi apparatus</keyword>
<feature type="domain" description="COG4 transport protein middle alpha-helical bundle" evidence="10">
    <location>
        <begin position="172"/>
        <end position="515"/>
    </location>
</feature>
<evidence type="ECO:0000313" key="12">
    <source>
        <dbReference type="Proteomes" id="UP000799757"/>
    </source>
</evidence>
<dbReference type="InterPro" id="IPR048682">
    <property type="entry name" value="COG4"/>
</dbReference>
<keyword evidence="12" id="KW-1185">Reference proteome</keyword>